<sequence>MDQKTKIVLAWELHEQGVSNSQIAKRLEANRDTVNGWVHDITDQGLLPFLESRHQGKRKPRLPRQVPLLVKQKVWQLREREINCCGQKIAYFLAKEQGVELSVPKIYEILAERYVIRSKWKKNKARGPMPQALASREIVEMDTIDFGNVFAFTAVDIFSREADVLLRPSLTAKDGLAFLQWCMPQRFDGRVQLIQTDGGSEFEAEFAQSVGDYCDRHRISRPYKKNEQAHIESFNRTVRKECLGWHKYKPEQIPKMTREVELFLARYHYHRPHMAFEPMRPPLVK</sequence>
<name>A0A6J4JHB6_9CHLR</name>
<protein>
    <recommendedName>
        <fullName evidence="1">Integrase catalytic domain-containing protein</fullName>
    </recommendedName>
</protein>
<evidence type="ECO:0000259" key="1">
    <source>
        <dbReference type="PROSITE" id="PS50994"/>
    </source>
</evidence>
<dbReference type="Pfam" id="PF13683">
    <property type="entry name" value="rve_3"/>
    <property type="match status" value="1"/>
</dbReference>
<dbReference type="SUPFAM" id="SSF53098">
    <property type="entry name" value="Ribonuclease H-like"/>
    <property type="match status" value="1"/>
</dbReference>
<reference evidence="2" key="1">
    <citation type="submission" date="2020-02" db="EMBL/GenBank/DDBJ databases">
        <authorList>
            <person name="Meier V. D."/>
        </authorList>
    </citation>
    <scope>NUCLEOTIDE SEQUENCE</scope>
    <source>
        <strain evidence="2">AVDCRST_MAG93</strain>
    </source>
</reference>
<dbReference type="SUPFAM" id="SSF46689">
    <property type="entry name" value="Homeodomain-like"/>
    <property type="match status" value="1"/>
</dbReference>
<dbReference type="GO" id="GO:0003676">
    <property type="term" value="F:nucleic acid binding"/>
    <property type="evidence" value="ECO:0007669"/>
    <property type="project" value="InterPro"/>
</dbReference>
<dbReference type="AlphaFoldDB" id="A0A6J4JHB6"/>
<accession>A0A6J4JHB6</accession>
<feature type="domain" description="Integrase catalytic" evidence="1">
    <location>
        <begin position="126"/>
        <end position="285"/>
    </location>
</feature>
<dbReference type="EMBL" id="CADCTR010001079">
    <property type="protein sequence ID" value="CAA9280508.1"/>
    <property type="molecule type" value="Genomic_DNA"/>
</dbReference>
<dbReference type="PROSITE" id="PS50994">
    <property type="entry name" value="INTEGRASE"/>
    <property type="match status" value="1"/>
</dbReference>
<dbReference type="Gene3D" id="3.30.420.10">
    <property type="entry name" value="Ribonuclease H-like superfamily/Ribonuclease H"/>
    <property type="match status" value="1"/>
</dbReference>
<dbReference type="PANTHER" id="PTHR47515">
    <property type="entry name" value="LOW CALCIUM RESPONSE LOCUS PROTEIN T"/>
    <property type="match status" value="1"/>
</dbReference>
<evidence type="ECO:0000313" key="2">
    <source>
        <dbReference type="EMBL" id="CAA9280508.1"/>
    </source>
</evidence>
<dbReference type="GO" id="GO:0015074">
    <property type="term" value="P:DNA integration"/>
    <property type="evidence" value="ECO:0007669"/>
    <property type="project" value="InterPro"/>
</dbReference>
<proteinExistence type="predicted"/>
<dbReference type="InterPro" id="IPR012337">
    <property type="entry name" value="RNaseH-like_sf"/>
</dbReference>
<gene>
    <name evidence="2" type="ORF">AVDCRST_MAG93-3162</name>
</gene>
<dbReference type="InterPro" id="IPR009057">
    <property type="entry name" value="Homeodomain-like_sf"/>
</dbReference>
<dbReference type="InterPro" id="IPR036397">
    <property type="entry name" value="RNaseH_sf"/>
</dbReference>
<dbReference type="InterPro" id="IPR001584">
    <property type="entry name" value="Integrase_cat-core"/>
</dbReference>
<dbReference type="PANTHER" id="PTHR47515:SF1">
    <property type="entry name" value="BLR2054 PROTEIN"/>
    <property type="match status" value="1"/>
</dbReference>
<organism evidence="2">
    <name type="scientific">uncultured Chloroflexia bacterium</name>
    <dbReference type="NCBI Taxonomy" id="1672391"/>
    <lineage>
        <taxon>Bacteria</taxon>
        <taxon>Bacillati</taxon>
        <taxon>Chloroflexota</taxon>
        <taxon>Chloroflexia</taxon>
        <taxon>environmental samples</taxon>
    </lineage>
</organism>